<feature type="region of interest" description="Disordered" evidence="1">
    <location>
        <begin position="474"/>
        <end position="622"/>
    </location>
</feature>
<evidence type="ECO:0000313" key="2">
    <source>
        <dbReference type="EMBL" id="RPB11248.1"/>
    </source>
</evidence>
<dbReference type="OrthoDB" id="5374844at2759"/>
<feature type="compositionally biased region" description="Polar residues" evidence="1">
    <location>
        <begin position="1510"/>
        <end position="1524"/>
    </location>
</feature>
<feature type="compositionally biased region" description="Basic and acidic residues" evidence="1">
    <location>
        <begin position="1630"/>
        <end position="1643"/>
    </location>
</feature>
<feature type="compositionally biased region" description="Basic and acidic residues" evidence="1">
    <location>
        <begin position="1444"/>
        <end position="1457"/>
    </location>
</feature>
<gene>
    <name evidence="2" type="ORF">P167DRAFT_566075</name>
</gene>
<feature type="compositionally biased region" description="Basic and acidic residues" evidence="1">
    <location>
        <begin position="1723"/>
        <end position="1748"/>
    </location>
</feature>
<evidence type="ECO:0000313" key="3">
    <source>
        <dbReference type="Proteomes" id="UP000277580"/>
    </source>
</evidence>
<feature type="compositionally biased region" description="Basic and acidic residues" evidence="1">
    <location>
        <begin position="863"/>
        <end position="877"/>
    </location>
</feature>
<name>A0A3N4KP51_9PEZI</name>
<dbReference type="EMBL" id="ML119137">
    <property type="protein sequence ID" value="RPB11248.1"/>
    <property type="molecule type" value="Genomic_DNA"/>
</dbReference>
<sequence>MEPSTLLDPVDALACHFRSFGAELSANKTPLRIPSSLKSQLSEKLGTPGLEGTLTAPYHSKTTANLVSSISDQDFERWCLLDATAFIFVTRILLEAEPCLAKDQGFFRLISSELSMPERLLSIYKNTVGESLAAKLLDTFIDYYKAIVSIADVAGKIIWQLTQPIEDEEEIRQRLPTFCQSDLDGDFTKGFPLQSGSQWESGFANFINDMELNRYDLDLGPPNGYTAVQVMLGKNSPISSDIGAITINIAEIFSIYIPPNADRSPDWVDLKIVNISKIEFTKQILTENSMDDLMYLKLHLHDYDQDGYLYLLSMRPSSDSDSITILCYKNEVEDFAGDIEKCRGKVLLRKGRQQISSAPLRDIQANPEYRKSQQEKINELERHREDILKVLESPTAKSDDYASSLTDPDEFEDGWDMCLSEYKPVGPRDGESDTKERGKENSRIDPMTAGVSEEDTIISPAKKPLAPKLLTQGRCTPASSLKNPTKTSDIIPESSLAAPITPDFDPKHIRKVTSERFSAPLRPSSSVHGLQKVKKLNLPPINSSQSSRTANSNYKKGLEDASEILKGKTPSILGDNTKHHPDTSADEQTEAKLSMKTSTLKKPAEPQKKHEGIYKPKPGSSAKLLKLPSEALMVHGESTKLRAEYFDTPAVDNSHGKSKDNPPSLISEKQLSRNPPAKENSLPIVEKNSKEIVKSAVFGITDDRKKLRAPPHTYGTKNKKKGASKPKGKTPNKDDPPNKNNLQVMATKSVKSRIPPVKLDKERLLPSDDTSIWELPVSEEPEIEPRNEKKKGTIHPKMLSPKKPAPKSRQPIKSKPPPKKRVYGKKSVVKPEPKSKEIISNSDKELEVESPPARKQKQSPRSKNKDIPKIVPDKTNFEQDSEDESEDQVAAHSLRPKVKPRPKPKSRSSPASGLTNRTLPKHNEDEQMKSSEIESIRASTPPTPTPKTRKKELVKLTPAKRTAFEDSDNDGHARPSSQISGSKSALKSTHTLRSAKHNESGENWLEYLKQKKPPTTSTNLKKAVEVIPVPTKRAASPDDNDDNINRGDIGPLNKRKKPEQSKISQTAEKARRRPLSKEALDNSKKRFKSDALLNTSEADEDSSWRPKTRLQAKLELAKNSVETKKAKIHKAQIPKADFSEESTDKFKATGQSSKKSGRRVRWPKTILSEESCEDDIEEASLKPSSAIVIETSKKEYFPPEDKSDLTHNKSPPSEPETGGNAFTSRVIFDDGAQKPDESQLNKRGVLPVDSEEVFEENQAPIAVMSLAVSSTHRIPNRSKNLPENHFQGSALRHKRKQDALLTSATPRKVINDPKISQARPGALIDDRLARKAQIISWGSSGPQNQGRTPIIEKSNAASVIREGDFSTDGEEYSEEDTSFPRPESGLGLVIIKSGDEDRVIIRKQAKSSLSIDFDKRDIETVIGMDGSPLTTPMRRANAPTELLHSNEGDDESRHSDPIDSEDSSDAVSDFEIGNIGNDDQEFPAIQDVYISEKYEPGDKERDDTLREAELTTTGEKGSHRQSLVKQKVSIIELSSDSSDSEARHQNRAPKQPSISKRSYSKPNENSNQRESPKVLNPRKAEDYFSATKENLPIPDSYVNQKSGKEWNRRVIHQSPRGFVSPSQDSQYIHPRKDHEGKPLDKRGPPATENIFEEREHTPTMARDIISGAKIAADLNASEIHVDRKIQKTGFSKWLQESGFKKVANSGHNNRKVHHISGGGSQSKDPDKTLINESSHGESETSQEREQKQQRNNHGKRTSGNESDDSDTDTSDYEDSDTEDEDDEDDGDEDEESSEDEHQKWRQSVPDYHLESLSVLNQISRGLLRYLMSGEELAMEIINDFEKNGREIAERLGASHRPAGKDFSEITRRSETLKDVRTKLRKEYEVLDATISTMMANLEEDLEKSAL</sequence>
<feature type="compositionally biased region" description="Basic residues" evidence="1">
    <location>
        <begin position="804"/>
        <end position="828"/>
    </location>
</feature>
<feature type="compositionally biased region" description="Polar residues" evidence="1">
    <location>
        <begin position="975"/>
        <end position="992"/>
    </location>
</feature>
<feature type="compositionally biased region" description="Polar residues" evidence="1">
    <location>
        <begin position="540"/>
        <end position="554"/>
    </location>
</feature>
<feature type="region of interest" description="Disordered" evidence="1">
    <location>
        <begin position="419"/>
        <end position="449"/>
    </location>
</feature>
<feature type="region of interest" description="Disordered" evidence="1">
    <location>
        <begin position="1125"/>
        <end position="1160"/>
    </location>
</feature>
<feature type="compositionally biased region" description="Basic and acidic residues" evidence="1">
    <location>
        <begin position="602"/>
        <end position="614"/>
    </location>
</feature>
<reference evidence="2 3" key="1">
    <citation type="journal article" date="2018" name="Nat. Ecol. Evol.">
        <title>Pezizomycetes genomes reveal the molecular basis of ectomycorrhizal truffle lifestyle.</title>
        <authorList>
            <person name="Murat C."/>
            <person name="Payen T."/>
            <person name="Noel B."/>
            <person name="Kuo A."/>
            <person name="Morin E."/>
            <person name="Chen J."/>
            <person name="Kohler A."/>
            <person name="Krizsan K."/>
            <person name="Balestrini R."/>
            <person name="Da Silva C."/>
            <person name="Montanini B."/>
            <person name="Hainaut M."/>
            <person name="Levati E."/>
            <person name="Barry K.W."/>
            <person name="Belfiori B."/>
            <person name="Cichocki N."/>
            <person name="Clum A."/>
            <person name="Dockter R.B."/>
            <person name="Fauchery L."/>
            <person name="Guy J."/>
            <person name="Iotti M."/>
            <person name="Le Tacon F."/>
            <person name="Lindquist E.A."/>
            <person name="Lipzen A."/>
            <person name="Malagnac F."/>
            <person name="Mello A."/>
            <person name="Molinier V."/>
            <person name="Miyauchi S."/>
            <person name="Poulain J."/>
            <person name="Riccioni C."/>
            <person name="Rubini A."/>
            <person name="Sitrit Y."/>
            <person name="Splivallo R."/>
            <person name="Traeger S."/>
            <person name="Wang M."/>
            <person name="Zifcakova L."/>
            <person name="Wipf D."/>
            <person name="Zambonelli A."/>
            <person name="Paolocci F."/>
            <person name="Nowrousian M."/>
            <person name="Ottonello S."/>
            <person name="Baldrian P."/>
            <person name="Spatafora J.W."/>
            <person name="Henrissat B."/>
            <person name="Nagy L.G."/>
            <person name="Aury J.M."/>
            <person name="Wincker P."/>
            <person name="Grigoriev I.V."/>
            <person name="Bonfante P."/>
            <person name="Martin F.M."/>
        </authorList>
    </citation>
    <scope>NUCLEOTIDE SEQUENCE [LARGE SCALE GENOMIC DNA]</scope>
    <source>
        <strain evidence="2 3">CCBAS932</strain>
    </source>
</reference>
<feature type="compositionally biased region" description="Acidic residues" evidence="1">
    <location>
        <begin position="1761"/>
        <end position="1794"/>
    </location>
</feature>
<feature type="region of interest" description="Disordered" evidence="1">
    <location>
        <begin position="1190"/>
        <end position="1244"/>
    </location>
</feature>
<keyword evidence="3" id="KW-1185">Reference proteome</keyword>
<feature type="compositionally biased region" description="Basic and acidic residues" evidence="1">
    <location>
        <begin position="556"/>
        <end position="566"/>
    </location>
</feature>
<feature type="compositionally biased region" description="Polar residues" evidence="1">
    <location>
        <begin position="474"/>
        <end position="488"/>
    </location>
</feature>
<feature type="compositionally biased region" description="Basic and acidic residues" evidence="1">
    <location>
        <begin position="921"/>
        <end position="935"/>
    </location>
</feature>
<dbReference type="STRING" id="1392247.A0A3N4KP51"/>
<accession>A0A3N4KP51</accession>
<feature type="compositionally biased region" description="Basic residues" evidence="1">
    <location>
        <begin position="894"/>
        <end position="906"/>
    </location>
</feature>
<feature type="compositionally biased region" description="Basic and acidic residues" evidence="1">
    <location>
        <begin position="426"/>
        <end position="443"/>
    </location>
</feature>
<feature type="compositionally biased region" description="Basic and acidic residues" evidence="1">
    <location>
        <begin position="1227"/>
        <end position="1240"/>
    </location>
</feature>
<feature type="compositionally biased region" description="Polar residues" evidence="1">
    <location>
        <begin position="1552"/>
        <end position="1569"/>
    </location>
</feature>
<feature type="compositionally biased region" description="Basic and acidic residues" evidence="1">
    <location>
        <begin position="1075"/>
        <end position="1084"/>
    </location>
</feature>
<feature type="compositionally biased region" description="Basic and acidic residues" evidence="1">
    <location>
        <begin position="1191"/>
        <end position="1207"/>
    </location>
</feature>
<dbReference type="InParanoid" id="A0A3N4KP51"/>
<evidence type="ECO:0000256" key="1">
    <source>
        <dbReference type="SAM" id="MobiDB-lite"/>
    </source>
</evidence>
<proteinExistence type="predicted"/>
<dbReference type="Proteomes" id="UP000277580">
    <property type="component" value="Unassembled WGS sequence"/>
</dbReference>
<protein>
    <submittedName>
        <fullName evidence="2">Uncharacterized protein</fullName>
    </submittedName>
</protein>
<feature type="region of interest" description="Disordered" evidence="1">
    <location>
        <begin position="1701"/>
        <end position="1804"/>
    </location>
</feature>
<feature type="compositionally biased region" description="Basic residues" evidence="1">
    <location>
        <begin position="717"/>
        <end position="730"/>
    </location>
</feature>
<feature type="region of interest" description="Disordered" evidence="1">
    <location>
        <begin position="1441"/>
        <end position="1658"/>
    </location>
</feature>
<organism evidence="2 3">
    <name type="scientific">Morchella conica CCBAS932</name>
    <dbReference type="NCBI Taxonomy" id="1392247"/>
    <lineage>
        <taxon>Eukaryota</taxon>
        <taxon>Fungi</taxon>
        <taxon>Dikarya</taxon>
        <taxon>Ascomycota</taxon>
        <taxon>Pezizomycotina</taxon>
        <taxon>Pezizomycetes</taxon>
        <taxon>Pezizales</taxon>
        <taxon>Morchellaceae</taxon>
        <taxon>Morchella</taxon>
    </lineage>
</organism>
<feature type="compositionally biased region" description="Basic and acidic residues" evidence="1">
    <location>
        <begin position="1490"/>
        <end position="1509"/>
    </location>
</feature>
<feature type="compositionally biased region" description="Basic and acidic residues" evidence="1">
    <location>
        <begin position="829"/>
        <end position="847"/>
    </location>
</feature>
<feature type="region of interest" description="Disordered" evidence="1">
    <location>
        <begin position="645"/>
        <end position="1107"/>
    </location>
</feature>